<dbReference type="PANTHER" id="PTHR11552">
    <property type="entry name" value="GLUCOSE-METHANOL-CHOLINE GMC OXIDOREDUCTASE"/>
    <property type="match status" value="1"/>
</dbReference>
<evidence type="ECO:0000256" key="4">
    <source>
        <dbReference type="ARBA" id="ARBA00022827"/>
    </source>
</evidence>
<protein>
    <submittedName>
        <fullName evidence="8">GMC family oxidoreductase</fullName>
    </submittedName>
</protein>
<dbReference type="InterPro" id="IPR012132">
    <property type="entry name" value="GMC_OxRdtase"/>
</dbReference>
<organism evidence="8 9">
    <name type="scientific">Iodobacter arcticus</name>
    <dbReference type="NCBI Taxonomy" id="590593"/>
    <lineage>
        <taxon>Bacteria</taxon>
        <taxon>Pseudomonadati</taxon>
        <taxon>Pseudomonadota</taxon>
        <taxon>Betaproteobacteria</taxon>
        <taxon>Neisseriales</taxon>
        <taxon>Chitinibacteraceae</taxon>
        <taxon>Iodobacter</taxon>
    </lineage>
</organism>
<dbReference type="EMBL" id="JBHTBQ010000001">
    <property type="protein sequence ID" value="MFC7418397.1"/>
    <property type="molecule type" value="Genomic_DNA"/>
</dbReference>
<dbReference type="SUPFAM" id="SSF54373">
    <property type="entry name" value="FAD-linked reductases, C-terminal domain"/>
    <property type="match status" value="1"/>
</dbReference>
<feature type="domain" description="Glucose-methanol-choline oxidoreductase N-terminal" evidence="7">
    <location>
        <begin position="252"/>
        <end position="266"/>
    </location>
</feature>
<dbReference type="Pfam" id="PF05199">
    <property type="entry name" value="GMC_oxred_C"/>
    <property type="match status" value="1"/>
</dbReference>
<evidence type="ECO:0000256" key="1">
    <source>
        <dbReference type="ARBA" id="ARBA00001974"/>
    </source>
</evidence>
<evidence type="ECO:0000313" key="8">
    <source>
        <dbReference type="EMBL" id="MFC7418397.1"/>
    </source>
</evidence>
<evidence type="ECO:0000259" key="7">
    <source>
        <dbReference type="PROSITE" id="PS00624"/>
    </source>
</evidence>
<comment type="caution">
    <text evidence="8">The sequence shown here is derived from an EMBL/GenBank/DDBJ whole genome shotgun (WGS) entry which is preliminary data.</text>
</comment>
<dbReference type="Pfam" id="PF00732">
    <property type="entry name" value="GMC_oxred_N"/>
    <property type="match status" value="1"/>
</dbReference>
<sequence length="531" mass="57518">MPQFDYVVVGAGSAGCVLTNRLVLAGHRVLLIEAGPKDNTPFIHTPSTFIRVLGSKRTWLYQSEPQASAANRRMIIPQGRTLGGSSSVNAMIYIRGNPQDYDDWLAQGCTGWGWDQVLPVFKRAESNQRLAGHYHGVDGPLNVSDARHRHPFSLAFVKAAQEAGLSYNDDFNGEQQVGVGFYQTTTHEGRRRSTAASYLAAVLNNPLLTVASNCHVSKIICQDGAARGVIYHRANGEEVMAYAQKEVILAAGALATPKILMLSGIGPAAHLAALTIPLVKDLPAVGQNFQDHLEVPIYARSKQAISLLGQDKGWNAIKNGLQYLLFKTGLLTSNVVESGGFADTSGSGRADVQFHVLPVLVGDADREPIAGHGLSLNVCFLRPKSRGTLTLRSNNPLDPIWLDGGYLSHIEDVQTLIRGVKLARRILRSPSLTKVIKRELLPGAEANISDASLEEHVRRYAKTVYHPASTCSMGVSERTSVVDPQLRVHGISQLRICDASIMPTLISGNTNAPVIMIAERCADFILQQDGD</sequence>
<evidence type="ECO:0000256" key="2">
    <source>
        <dbReference type="ARBA" id="ARBA00010790"/>
    </source>
</evidence>
<dbReference type="PIRSF" id="PIRSF000137">
    <property type="entry name" value="Alcohol_oxidase"/>
    <property type="match status" value="1"/>
</dbReference>
<reference evidence="9" key="1">
    <citation type="journal article" date="2019" name="Int. J. Syst. Evol. Microbiol.">
        <title>The Global Catalogue of Microorganisms (GCM) 10K type strain sequencing project: providing services to taxonomists for standard genome sequencing and annotation.</title>
        <authorList>
            <consortium name="The Broad Institute Genomics Platform"/>
            <consortium name="The Broad Institute Genome Sequencing Center for Infectious Disease"/>
            <person name="Wu L."/>
            <person name="Ma J."/>
        </authorList>
    </citation>
    <scope>NUCLEOTIDE SEQUENCE [LARGE SCALE GENOMIC DNA]</scope>
    <source>
        <strain evidence="9">CCUG 62945</strain>
    </source>
</reference>
<dbReference type="Proteomes" id="UP001596473">
    <property type="component" value="Unassembled WGS sequence"/>
</dbReference>
<dbReference type="PROSITE" id="PS00624">
    <property type="entry name" value="GMC_OXRED_2"/>
    <property type="match status" value="1"/>
</dbReference>
<keyword evidence="4 5" id="KW-0274">FAD</keyword>
<evidence type="ECO:0000259" key="6">
    <source>
        <dbReference type="PROSITE" id="PS00623"/>
    </source>
</evidence>
<comment type="cofactor">
    <cofactor evidence="1">
        <name>FAD</name>
        <dbReference type="ChEBI" id="CHEBI:57692"/>
    </cofactor>
</comment>
<dbReference type="RefSeq" id="WP_380185357.1">
    <property type="nucleotide sequence ID" value="NZ_JBHTBQ010000001.1"/>
</dbReference>
<dbReference type="Gene3D" id="3.50.50.60">
    <property type="entry name" value="FAD/NAD(P)-binding domain"/>
    <property type="match status" value="1"/>
</dbReference>
<gene>
    <name evidence="8" type="ORF">ACFQNF_00700</name>
</gene>
<dbReference type="PANTHER" id="PTHR11552:SF147">
    <property type="entry name" value="CHOLINE DEHYDROGENASE, MITOCHONDRIAL"/>
    <property type="match status" value="1"/>
</dbReference>
<feature type="domain" description="Glucose-methanol-choline oxidoreductase N-terminal" evidence="6">
    <location>
        <begin position="79"/>
        <end position="102"/>
    </location>
</feature>
<accession>A0ABW2QRK4</accession>
<comment type="similarity">
    <text evidence="2 5">Belongs to the GMC oxidoreductase family.</text>
</comment>
<dbReference type="InterPro" id="IPR036188">
    <property type="entry name" value="FAD/NAD-bd_sf"/>
</dbReference>
<keyword evidence="3 5" id="KW-0285">Flavoprotein</keyword>
<evidence type="ECO:0000313" key="9">
    <source>
        <dbReference type="Proteomes" id="UP001596473"/>
    </source>
</evidence>
<name>A0ABW2QRK4_9NEIS</name>
<dbReference type="SUPFAM" id="SSF51905">
    <property type="entry name" value="FAD/NAD(P)-binding domain"/>
    <property type="match status" value="1"/>
</dbReference>
<dbReference type="InterPro" id="IPR007867">
    <property type="entry name" value="GMC_OxRtase_C"/>
</dbReference>
<evidence type="ECO:0000256" key="3">
    <source>
        <dbReference type="ARBA" id="ARBA00022630"/>
    </source>
</evidence>
<dbReference type="PROSITE" id="PS00623">
    <property type="entry name" value="GMC_OXRED_1"/>
    <property type="match status" value="1"/>
</dbReference>
<dbReference type="InterPro" id="IPR000172">
    <property type="entry name" value="GMC_OxRdtase_N"/>
</dbReference>
<evidence type="ECO:0000256" key="5">
    <source>
        <dbReference type="RuleBase" id="RU003968"/>
    </source>
</evidence>
<keyword evidence="9" id="KW-1185">Reference proteome</keyword>
<dbReference type="Gene3D" id="3.30.560.10">
    <property type="entry name" value="Glucose Oxidase, domain 3"/>
    <property type="match status" value="1"/>
</dbReference>
<proteinExistence type="inferred from homology"/>